<organism evidence="1 2">
    <name type="scientific">Actinomycetospora chlora</name>
    <dbReference type="NCBI Taxonomy" id="663608"/>
    <lineage>
        <taxon>Bacteria</taxon>
        <taxon>Bacillati</taxon>
        <taxon>Actinomycetota</taxon>
        <taxon>Actinomycetes</taxon>
        <taxon>Pseudonocardiales</taxon>
        <taxon>Pseudonocardiaceae</taxon>
        <taxon>Actinomycetospora</taxon>
    </lineage>
</organism>
<dbReference type="EMBL" id="BAABHO010000001">
    <property type="protein sequence ID" value="GAA4772999.1"/>
    <property type="molecule type" value="Genomic_DNA"/>
</dbReference>
<reference evidence="2" key="1">
    <citation type="journal article" date="2019" name="Int. J. Syst. Evol. Microbiol.">
        <title>The Global Catalogue of Microorganisms (GCM) 10K type strain sequencing project: providing services to taxonomists for standard genome sequencing and annotation.</title>
        <authorList>
            <consortium name="The Broad Institute Genomics Platform"/>
            <consortium name="The Broad Institute Genome Sequencing Center for Infectious Disease"/>
            <person name="Wu L."/>
            <person name="Ma J."/>
        </authorList>
    </citation>
    <scope>NUCLEOTIDE SEQUENCE [LARGE SCALE GENOMIC DNA]</scope>
    <source>
        <strain evidence="2">JCM 17979</strain>
    </source>
</reference>
<gene>
    <name evidence="1" type="ORF">GCM10023200_01740</name>
</gene>
<accession>A0ABP9A627</accession>
<protein>
    <recommendedName>
        <fullName evidence="3">WXG100 family type VII secretion target</fullName>
    </recommendedName>
</protein>
<dbReference type="RefSeq" id="WP_345410347.1">
    <property type="nucleotide sequence ID" value="NZ_BAABHO010000001.1"/>
</dbReference>
<dbReference type="InterPro" id="IPR036689">
    <property type="entry name" value="ESAT-6-like_sf"/>
</dbReference>
<sequence>MPSGIPGDPGAIRAGADRLRIAGEDAADAARQVDAVAQATRSGWTGAAHDAFAGAAARTGARVGSMARLADAAAPLLAYADELEGLQRAVAEASAQFDAAWAAVTGPGAGLPSAQLDAARSGLEAPAEVIDDLRRRARAANERAAAAVADVARVATDEFENAQQTLADGAIPRSVAINGADGIGRLLTTAPAGVVGYDLVSDTMRRGAGLGADTINGARGAGSVAAPVLTGLGQGLEDASNPYYSTGERAGRITAQATTVGGAALAGGALGAAVGSVVPGVGTVAGAVLGAAGATIVGYATAEYVDERNDRLVDAGGDLGDAVQDETEDLGPW</sequence>
<keyword evidence="2" id="KW-1185">Reference proteome</keyword>
<evidence type="ECO:0008006" key="3">
    <source>
        <dbReference type="Google" id="ProtNLM"/>
    </source>
</evidence>
<dbReference type="Gene3D" id="1.10.287.1060">
    <property type="entry name" value="ESAT-6-like"/>
    <property type="match status" value="1"/>
</dbReference>
<comment type="caution">
    <text evidence="1">The sequence shown here is derived from an EMBL/GenBank/DDBJ whole genome shotgun (WGS) entry which is preliminary data.</text>
</comment>
<dbReference type="SUPFAM" id="SSF140453">
    <property type="entry name" value="EsxAB dimer-like"/>
    <property type="match status" value="1"/>
</dbReference>
<evidence type="ECO:0000313" key="1">
    <source>
        <dbReference type="EMBL" id="GAA4772999.1"/>
    </source>
</evidence>
<dbReference type="Proteomes" id="UP001500928">
    <property type="component" value="Unassembled WGS sequence"/>
</dbReference>
<evidence type="ECO:0000313" key="2">
    <source>
        <dbReference type="Proteomes" id="UP001500928"/>
    </source>
</evidence>
<name>A0ABP9A627_9PSEU</name>
<proteinExistence type="predicted"/>